<feature type="non-terminal residue" evidence="3">
    <location>
        <position position="1"/>
    </location>
</feature>
<feature type="domain" description="C2H2-type" evidence="2">
    <location>
        <begin position="41"/>
        <end position="63"/>
    </location>
</feature>
<dbReference type="Proteomes" id="UP001432027">
    <property type="component" value="Unassembled WGS sequence"/>
</dbReference>
<dbReference type="Gene3D" id="3.30.160.60">
    <property type="entry name" value="Classic Zinc Finger"/>
    <property type="match status" value="1"/>
</dbReference>
<feature type="domain" description="C2H2-type" evidence="2">
    <location>
        <begin position="69"/>
        <end position="91"/>
    </location>
</feature>
<dbReference type="AlphaFoldDB" id="A0AAV5U0W6"/>
<evidence type="ECO:0000313" key="4">
    <source>
        <dbReference type="Proteomes" id="UP001432027"/>
    </source>
</evidence>
<protein>
    <recommendedName>
        <fullName evidence="2">C2H2-type domain-containing protein</fullName>
    </recommendedName>
</protein>
<feature type="compositionally biased region" description="Acidic residues" evidence="1">
    <location>
        <begin position="1"/>
        <end position="16"/>
    </location>
</feature>
<accession>A0AAV5U0W6</accession>
<organism evidence="3 4">
    <name type="scientific">Pristionchus entomophagus</name>
    <dbReference type="NCBI Taxonomy" id="358040"/>
    <lineage>
        <taxon>Eukaryota</taxon>
        <taxon>Metazoa</taxon>
        <taxon>Ecdysozoa</taxon>
        <taxon>Nematoda</taxon>
        <taxon>Chromadorea</taxon>
        <taxon>Rhabditida</taxon>
        <taxon>Rhabditina</taxon>
        <taxon>Diplogasteromorpha</taxon>
        <taxon>Diplogasteroidea</taxon>
        <taxon>Neodiplogasteridae</taxon>
        <taxon>Pristionchus</taxon>
    </lineage>
</organism>
<evidence type="ECO:0000259" key="2">
    <source>
        <dbReference type="SMART" id="SM00355"/>
    </source>
</evidence>
<comment type="caution">
    <text evidence="3">The sequence shown here is derived from an EMBL/GenBank/DDBJ whole genome shotgun (WGS) entry which is preliminary data.</text>
</comment>
<dbReference type="InterPro" id="IPR013087">
    <property type="entry name" value="Znf_C2H2_type"/>
</dbReference>
<proteinExistence type="predicted"/>
<dbReference type="SMART" id="SM00355">
    <property type="entry name" value="ZnF_C2H2"/>
    <property type="match status" value="2"/>
</dbReference>
<evidence type="ECO:0000313" key="3">
    <source>
        <dbReference type="EMBL" id="GMT00455.1"/>
    </source>
</evidence>
<keyword evidence="4" id="KW-1185">Reference proteome</keyword>
<sequence length="117" mass="13438">DDMSSMEAMDEYEEDSSPTPFVPSNPGGSGIRQQTTFNGKYKCPVCPFTTRDNERLEKHNYGHSRAVGFLCPLCTFKSESAGFLRRHVEIHGVREYPWPPQYVGISPQWNEWNYGEE</sequence>
<evidence type="ECO:0000256" key="1">
    <source>
        <dbReference type="SAM" id="MobiDB-lite"/>
    </source>
</evidence>
<dbReference type="InterPro" id="IPR036236">
    <property type="entry name" value="Znf_C2H2_sf"/>
</dbReference>
<feature type="region of interest" description="Disordered" evidence="1">
    <location>
        <begin position="1"/>
        <end position="36"/>
    </location>
</feature>
<dbReference type="EMBL" id="BTSX01000005">
    <property type="protein sequence ID" value="GMT00455.1"/>
    <property type="molecule type" value="Genomic_DNA"/>
</dbReference>
<name>A0AAV5U0W6_9BILA</name>
<dbReference type="SUPFAM" id="SSF57667">
    <property type="entry name" value="beta-beta-alpha zinc fingers"/>
    <property type="match status" value="1"/>
</dbReference>
<gene>
    <name evidence="3" type="ORF">PENTCL1PPCAC_22629</name>
</gene>
<reference evidence="3" key="1">
    <citation type="submission" date="2023-10" db="EMBL/GenBank/DDBJ databases">
        <title>Genome assembly of Pristionchus species.</title>
        <authorList>
            <person name="Yoshida K."/>
            <person name="Sommer R.J."/>
        </authorList>
    </citation>
    <scope>NUCLEOTIDE SEQUENCE</scope>
    <source>
        <strain evidence="3">RS0144</strain>
    </source>
</reference>